<keyword evidence="6" id="KW-1278">Translocase</keyword>
<evidence type="ECO:0000256" key="5">
    <source>
        <dbReference type="ARBA" id="ARBA00022840"/>
    </source>
</evidence>
<dbReference type="PANTHER" id="PTHR42781:SF1">
    <property type="entry name" value="THIAMINE IMPORT ATP-BINDING PROTEIN THIQ"/>
    <property type="match status" value="1"/>
</dbReference>
<dbReference type="SUPFAM" id="SSF52540">
    <property type="entry name" value="P-loop containing nucleoside triphosphate hydrolases"/>
    <property type="match status" value="1"/>
</dbReference>
<dbReference type="InterPro" id="IPR050093">
    <property type="entry name" value="ABC_SmlMolc_Importer"/>
</dbReference>
<dbReference type="EMBL" id="JACHXO010000003">
    <property type="protein sequence ID" value="MBB3194879.1"/>
    <property type="molecule type" value="Genomic_DNA"/>
</dbReference>
<evidence type="ECO:0000313" key="10">
    <source>
        <dbReference type="Proteomes" id="UP000574369"/>
    </source>
</evidence>
<keyword evidence="4" id="KW-0547">Nucleotide-binding</keyword>
<keyword evidence="1" id="KW-0813">Transport</keyword>
<evidence type="ECO:0000256" key="2">
    <source>
        <dbReference type="ARBA" id="ARBA00022475"/>
    </source>
</evidence>
<dbReference type="InterPro" id="IPR003439">
    <property type="entry name" value="ABC_transporter-like_ATP-bd"/>
</dbReference>
<keyword evidence="7" id="KW-0472">Membrane</keyword>
<dbReference type="Proteomes" id="UP000574369">
    <property type="component" value="Unassembled WGS sequence"/>
</dbReference>
<proteinExistence type="predicted"/>
<dbReference type="Pfam" id="PF00005">
    <property type="entry name" value="ABC_tran"/>
    <property type="match status" value="1"/>
</dbReference>
<dbReference type="PROSITE" id="PS50893">
    <property type="entry name" value="ABC_TRANSPORTER_2"/>
    <property type="match status" value="1"/>
</dbReference>
<dbReference type="PANTHER" id="PTHR42781">
    <property type="entry name" value="SPERMIDINE/PUTRESCINE IMPORT ATP-BINDING PROTEIN POTA"/>
    <property type="match status" value="1"/>
</dbReference>
<evidence type="ECO:0000256" key="4">
    <source>
        <dbReference type="ARBA" id="ARBA00022741"/>
    </source>
</evidence>
<evidence type="ECO:0000256" key="6">
    <source>
        <dbReference type="ARBA" id="ARBA00022967"/>
    </source>
</evidence>
<accession>A0ABR6GUF9</accession>
<organism evidence="9 10">
    <name type="scientific">Roseateles terrae</name>
    <dbReference type="NCBI Taxonomy" id="431060"/>
    <lineage>
        <taxon>Bacteria</taxon>
        <taxon>Pseudomonadati</taxon>
        <taxon>Pseudomonadota</taxon>
        <taxon>Betaproteobacteria</taxon>
        <taxon>Burkholderiales</taxon>
        <taxon>Sphaerotilaceae</taxon>
        <taxon>Roseateles</taxon>
    </lineage>
</organism>
<evidence type="ECO:0000256" key="1">
    <source>
        <dbReference type="ARBA" id="ARBA00022448"/>
    </source>
</evidence>
<feature type="domain" description="ABC transporter" evidence="8">
    <location>
        <begin position="7"/>
        <end position="246"/>
    </location>
</feature>
<dbReference type="GO" id="GO:0005524">
    <property type="term" value="F:ATP binding"/>
    <property type="evidence" value="ECO:0007669"/>
    <property type="project" value="UniProtKB-KW"/>
</dbReference>
<dbReference type="Gene3D" id="3.40.50.300">
    <property type="entry name" value="P-loop containing nucleotide triphosphate hydrolases"/>
    <property type="match status" value="1"/>
</dbReference>
<dbReference type="InterPro" id="IPR003593">
    <property type="entry name" value="AAA+_ATPase"/>
</dbReference>
<gene>
    <name evidence="9" type="ORF">FHS28_002275</name>
</gene>
<comment type="caution">
    <text evidence="9">The sequence shown here is derived from an EMBL/GenBank/DDBJ whole genome shotgun (WGS) entry which is preliminary data.</text>
</comment>
<keyword evidence="3" id="KW-0997">Cell inner membrane</keyword>
<reference evidence="9 10" key="1">
    <citation type="submission" date="2020-08" db="EMBL/GenBank/DDBJ databases">
        <title>Genomic Encyclopedia of Type Strains, Phase III (KMG-III): the genomes of soil and plant-associated and newly described type strains.</title>
        <authorList>
            <person name="Whitman W."/>
        </authorList>
    </citation>
    <scope>NUCLEOTIDE SEQUENCE [LARGE SCALE GENOMIC DNA]</scope>
    <source>
        <strain evidence="9 10">CECT 7247</strain>
    </source>
</reference>
<dbReference type="InterPro" id="IPR027417">
    <property type="entry name" value="P-loop_NTPase"/>
</dbReference>
<name>A0ABR6GUF9_9BURK</name>
<evidence type="ECO:0000256" key="3">
    <source>
        <dbReference type="ARBA" id="ARBA00022519"/>
    </source>
</evidence>
<sequence length="248" mass="26894">MSGATLSFEVDIRKRVGEPGRTFDLEVQFRTSARRTVLFGPSGAGKSLTLQAVAGLLRPDSGSIRVDGQAVFDSAQRIDLPARSRRLGYLFQDYALFPHLTVRQNIAFGLYRGWWNPRPSAGGTAVDRWITALALTRVVDQYPHQLSGGQRQRTALARALVNEPRALLLDEPFSALDPSLREQTRAELQALLDDIAIPMLMITHDPADLARFGEQALHLAEGRISGPDALLGMGDHGSAQAAGPSATG</sequence>
<dbReference type="SMART" id="SM00382">
    <property type="entry name" value="AAA"/>
    <property type="match status" value="1"/>
</dbReference>
<keyword evidence="2" id="KW-1003">Cell membrane</keyword>
<keyword evidence="10" id="KW-1185">Reference proteome</keyword>
<evidence type="ECO:0000256" key="7">
    <source>
        <dbReference type="ARBA" id="ARBA00023136"/>
    </source>
</evidence>
<keyword evidence="5 9" id="KW-0067">ATP-binding</keyword>
<protein>
    <submittedName>
        <fullName evidence="9">Molybdate transport system ATP-binding protein</fullName>
    </submittedName>
</protein>
<evidence type="ECO:0000313" key="9">
    <source>
        <dbReference type="EMBL" id="MBB3194879.1"/>
    </source>
</evidence>
<evidence type="ECO:0000259" key="8">
    <source>
        <dbReference type="PROSITE" id="PS50893"/>
    </source>
</evidence>